<proteinExistence type="predicted"/>
<evidence type="ECO:0000313" key="2">
    <source>
        <dbReference type="Proteomes" id="UP001172673"/>
    </source>
</evidence>
<name>A0AA38WXF5_9EURO</name>
<dbReference type="AlphaFoldDB" id="A0AA38WXF5"/>
<sequence>MQKFEDSRPRPLNLRILEWAISVCGMGSHRSTPIIARMQLNNEDARPGVGIGTMTSRDKGSEDRTQGYIHQNSDVMPSVINEMKARGAVLTHVGIMFLVRLPPELGPRLGIRALSRHSESYFTYAFGTSRESRKNHPMAHLYVGDEDEPEVFREKEGRRLQALQNLNQLPTPTEREEWLLVIHDRLLAARRVYSQSASAKTKRKAYMARDGVAEQTSETLAAWVATDHGKALEKEAHDRSNAITTKARATGKRWGKSPWADPTEDDLDEIALADYLKWVDNNGRSAQKLNEASSKTLQQFKADKIAEFRATRVAEVEDTAAAAADSERFFKKANAHFGKG</sequence>
<comment type="caution">
    <text evidence="1">The sequence shown here is derived from an EMBL/GenBank/DDBJ whole genome shotgun (WGS) entry which is preliminary data.</text>
</comment>
<dbReference type="EMBL" id="JAPDRK010000024">
    <property type="protein sequence ID" value="KAJ9602911.1"/>
    <property type="molecule type" value="Genomic_DNA"/>
</dbReference>
<protein>
    <submittedName>
        <fullName evidence="1">Uncharacterized protein</fullName>
    </submittedName>
</protein>
<reference evidence="1" key="1">
    <citation type="submission" date="2022-10" db="EMBL/GenBank/DDBJ databases">
        <title>Culturing micro-colonial fungi from biological soil crusts in the Mojave desert and describing Neophaeococcomyces mojavensis, and introducing the new genera and species Taxawa tesnikishii.</title>
        <authorList>
            <person name="Kurbessoian T."/>
            <person name="Stajich J.E."/>
        </authorList>
    </citation>
    <scope>NUCLEOTIDE SEQUENCE</scope>
    <source>
        <strain evidence="1">TK_41</strain>
    </source>
</reference>
<keyword evidence="2" id="KW-1185">Reference proteome</keyword>
<accession>A0AA38WXF5</accession>
<gene>
    <name evidence="1" type="ORF">H2200_012691</name>
</gene>
<organism evidence="1 2">
    <name type="scientific">Cladophialophora chaetospira</name>
    <dbReference type="NCBI Taxonomy" id="386627"/>
    <lineage>
        <taxon>Eukaryota</taxon>
        <taxon>Fungi</taxon>
        <taxon>Dikarya</taxon>
        <taxon>Ascomycota</taxon>
        <taxon>Pezizomycotina</taxon>
        <taxon>Eurotiomycetes</taxon>
        <taxon>Chaetothyriomycetidae</taxon>
        <taxon>Chaetothyriales</taxon>
        <taxon>Herpotrichiellaceae</taxon>
        <taxon>Cladophialophora</taxon>
    </lineage>
</organism>
<dbReference type="Proteomes" id="UP001172673">
    <property type="component" value="Unassembled WGS sequence"/>
</dbReference>
<evidence type="ECO:0000313" key="1">
    <source>
        <dbReference type="EMBL" id="KAJ9602911.1"/>
    </source>
</evidence>